<evidence type="ECO:0000259" key="1">
    <source>
        <dbReference type="Pfam" id="PF25232"/>
    </source>
</evidence>
<protein>
    <recommendedName>
        <fullName evidence="1">DUF7848 domain-containing protein</fullName>
    </recommendedName>
</protein>
<sequence length="92" mass="10167">MHLYPEVRFTPQQVEPQRVLVTVLCVSGHNGSCGATTGAINDPDAAVQWMAMHTQTTGHVLFSRAYESQCRMAPPGGLPEHVTHTLPEDWRL</sequence>
<evidence type="ECO:0000313" key="3">
    <source>
        <dbReference type="Proteomes" id="UP000588098"/>
    </source>
</evidence>
<dbReference type="Pfam" id="PF25232">
    <property type="entry name" value="DUF7848"/>
    <property type="match status" value="1"/>
</dbReference>
<accession>A0A7W9V146</accession>
<organism evidence="2 3">
    <name type="scientific">Streptomyces zagrosensis</name>
    <dbReference type="NCBI Taxonomy" id="1042984"/>
    <lineage>
        <taxon>Bacteria</taxon>
        <taxon>Bacillati</taxon>
        <taxon>Actinomycetota</taxon>
        <taxon>Actinomycetes</taxon>
        <taxon>Kitasatosporales</taxon>
        <taxon>Streptomycetaceae</taxon>
        <taxon>Streptomyces</taxon>
    </lineage>
</organism>
<proteinExistence type="predicted"/>
<dbReference type="Proteomes" id="UP000588098">
    <property type="component" value="Unassembled WGS sequence"/>
</dbReference>
<evidence type="ECO:0000313" key="2">
    <source>
        <dbReference type="EMBL" id="MBB5938805.1"/>
    </source>
</evidence>
<reference evidence="2 3" key="1">
    <citation type="submission" date="2020-08" db="EMBL/GenBank/DDBJ databases">
        <title>Genomic Encyclopedia of Type Strains, Phase III (KMG-III): the genomes of soil and plant-associated and newly described type strains.</title>
        <authorList>
            <person name="Whitman W."/>
        </authorList>
    </citation>
    <scope>NUCLEOTIDE SEQUENCE [LARGE SCALE GENOMIC DNA]</scope>
    <source>
        <strain evidence="2 3">CECT 8305</strain>
    </source>
</reference>
<dbReference type="InterPro" id="IPR057170">
    <property type="entry name" value="DUF7848"/>
</dbReference>
<feature type="domain" description="DUF7848" evidence="1">
    <location>
        <begin position="15"/>
        <end position="74"/>
    </location>
</feature>
<dbReference type="AlphaFoldDB" id="A0A7W9V146"/>
<name>A0A7W9V146_9ACTN</name>
<comment type="caution">
    <text evidence="2">The sequence shown here is derived from an EMBL/GenBank/DDBJ whole genome shotgun (WGS) entry which is preliminary data.</text>
</comment>
<gene>
    <name evidence="2" type="ORF">FHS42_005896</name>
</gene>
<dbReference type="EMBL" id="JACHJL010000019">
    <property type="protein sequence ID" value="MBB5938805.1"/>
    <property type="molecule type" value="Genomic_DNA"/>
</dbReference>
<keyword evidence="3" id="KW-1185">Reference proteome</keyword>